<sequence>MTDVVEERLDAPDAAADGSAGLADRIDRGLAQDLLDALWLEDLYGFRGRAQWRTDAAGEAVLAVPLADDASLQWRGARLSGMRALRLAQAGPAVVLQRAATRRSLSAVETLDALQHAPWWPAHSERLAQLLALAQRQMVRTFTVEADLLARVAGAPRSLAAWEAVCCLRDRPFHPLARAKVWPDLPGDAFEVESGRPVALHWVAVARDALFSGDGAARGGDGGDGGEGAHAAQPVAAALLSDDDYDRLARCAVERGANPAALWLPVHPWQWRYLQQHRAAPARQCTDLGVGPGAAMPTASLRTLSVADGERLHLKLSLNVQALGAARTMPPRYLHNGVLAERCLETLCARDAWLGGHLALCSERAWWALGNAASLIEAQGELACMLRRYPAHDGWLLPMAACAAVTLDSRLPAFEALCGDAALQALAGPAAEAPAERAWRVFGRIAHLLIELGLRCFAHGVMPELHGQNVMLRIGADGLHGLVLRDHDTLRICPPLMAAAGVEAPDYAIDLGTPNTLILDAPEALLAYFQTLAVEVNLYAIIAAIGECYRSDESIGWRIVGQALRESVDRVFGEGGAEALRSHVAHALFDAPHWPFKQILAPLAARASLGTGMPSGLCTIGNPLRLAMTPQEVPRR</sequence>
<reference evidence="4" key="1">
    <citation type="journal article" date="2011" name="PLoS ONE">
        <title>Ralstonia syzygii, the Blood Disease Bacterium and some Asian R. solanacearum strains form a single genomic species despite divergent lifestyles.</title>
        <authorList>
            <person name="Remenant B."/>
            <person name="de Cambiaire J.C."/>
            <person name="Cellier G."/>
            <person name="Jacobs J.M."/>
            <person name="Mangenot S."/>
            <person name="Barbe V."/>
            <person name="Lajus A."/>
            <person name="Vallenet D."/>
            <person name="Medigue C."/>
            <person name="Fegan M."/>
            <person name="Allen C."/>
            <person name="Prior P."/>
        </authorList>
    </citation>
    <scope>NUCLEOTIDE SEQUENCE</scope>
    <source>
        <strain evidence="4">R24</strain>
    </source>
</reference>
<dbReference type="Pfam" id="PF06276">
    <property type="entry name" value="FhuF"/>
    <property type="match status" value="1"/>
</dbReference>
<dbReference type="AlphaFoldDB" id="G3A8U0"/>
<dbReference type="Pfam" id="PF04183">
    <property type="entry name" value="IucA_IucC"/>
    <property type="match status" value="1"/>
</dbReference>
<dbReference type="Gene3D" id="1.10.510.40">
    <property type="match status" value="1"/>
</dbReference>
<gene>
    <name evidence="4" type="ORF">RALSY_mp10192</name>
</gene>
<proteinExistence type="predicted"/>
<dbReference type="InterPro" id="IPR037455">
    <property type="entry name" value="LucA/IucC-like"/>
</dbReference>
<dbReference type="EMBL" id="FR854090">
    <property type="protein sequence ID" value="CCA87673.1"/>
    <property type="molecule type" value="Genomic_DNA"/>
</dbReference>
<name>G3A8U0_9RALS</name>
<dbReference type="RefSeq" id="WP_197332372.1">
    <property type="nucleotide sequence ID" value="NZ_CP115945.1"/>
</dbReference>
<dbReference type="InterPro" id="IPR022770">
    <property type="entry name" value="IucA/IucC-like_C"/>
</dbReference>
<evidence type="ECO:0000256" key="1">
    <source>
        <dbReference type="ARBA" id="ARBA00004924"/>
    </source>
</evidence>
<keyword evidence="4" id="KW-0472">Membrane</keyword>
<comment type="pathway">
    <text evidence="1">Siderophore biosynthesis.</text>
</comment>
<dbReference type="GO" id="GO:0016881">
    <property type="term" value="F:acid-amino acid ligase activity"/>
    <property type="evidence" value="ECO:0007669"/>
    <property type="project" value="UniProtKB-ARBA"/>
</dbReference>
<keyword evidence="4" id="KW-0812">Transmembrane</keyword>
<reference evidence="4" key="2">
    <citation type="submission" date="2011-04" db="EMBL/GenBank/DDBJ databases">
        <authorList>
            <person name="Genoscope - CEA"/>
        </authorList>
    </citation>
    <scope>NUCLEOTIDE SEQUENCE</scope>
    <source>
        <strain evidence="4">R24</strain>
    </source>
</reference>
<feature type="domain" description="Aerobactin siderophore biosynthesis IucA/IucC-like C-terminal" evidence="3">
    <location>
        <begin position="442"/>
        <end position="600"/>
    </location>
</feature>
<accession>G3A8U0</accession>
<feature type="domain" description="Aerobactin siderophore biosynthesis IucA/IucC N-terminal" evidence="2">
    <location>
        <begin position="160"/>
        <end position="403"/>
    </location>
</feature>
<evidence type="ECO:0000313" key="4">
    <source>
        <dbReference type="EMBL" id="CCA87673.1"/>
    </source>
</evidence>
<dbReference type="PANTHER" id="PTHR34384:SF6">
    <property type="entry name" value="STAPHYLOFERRIN B SYNTHASE"/>
    <property type="match status" value="1"/>
</dbReference>
<evidence type="ECO:0000259" key="2">
    <source>
        <dbReference type="Pfam" id="PF04183"/>
    </source>
</evidence>
<organism evidence="4">
    <name type="scientific">Ralstonia syzygii R24</name>
    <dbReference type="NCBI Taxonomy" id="907261"/>
    <lineage>
        <taxon>Bacteria</taxon>
        <taxon>Pseudomonadati</taxon>
        <taxon>Pseudomonadota</taxon>
        <taxon>Betaproteobacteria</taxon>
        <taxon>Burkholderiales</taxon>
        <taxon>Burkholderiaceae</taxon>
        <taxon>Ralstonia</taxon>
        <taxon>Ralstonia solanacearum species complex</taxon>
    </lineage>
</organism>
<dbReference type="InterPro" id="IPR007310">
    <property type="entry name" value="Aerobactin_biosyn_IucA/IucC_N"/>
</dbReference>
<dbReference type="GO" id="GO:0019290">
    <property type="term" value="P:siderophore biosynthetic process"/>
    <property type="evidence" value="ECO:0007669"/>
    <property type="project" value="InterPro"/>
</dbReference>
<evidence type="ECO:0000259" key="3">
    <source>
        <dbReference type="Pfam" id="PF06276"/>
    </source>
</evidence>
<dbReference type="PANTHER" id="PTHR34384">
    <property type="entry name" value="L-2,3-DIAMINOPROPANOATE--CITRATE LIGASE"/>
    <property type="match status" value="1"/>
</dbReference>
<protein>
    <submittedName>
        <fullName evidence="4">Putative siderophore-iron transmembrane transporter, siderophore synthetase</fullName>
    </submittedName>
</protein>